<feature type="transmembrane region" description="Helical" evidence="4">
    <location>
        <begin position="289"/>
        <end position="307"/>
    </location>
</feature>
<protein>
    <submittedName>
        <fullName evidence="6">OFA family MFS transporter</fullName>
    </submittedName>
</protein>
<accession>A0ABU5F0M7</accession>
<evidence type="ECO:0000256" key="4">
    <source>
        <dbReference type="SAM" id="Phobius"/>
    </source>
</evidence>
<feature type="transmembrane region" description="Helical" evidence="4">
    <location>
        <begin position="127"/>
        <end position="147"/>
    </location>
</feature>
<feature type="transmembrane region" description="Helical" evidence="4">
    <location>
        <begin position="100"/>
        <end position="121"/>
    </location>
</feature>
<feature type="transmembrane region" description="Helical" evidence="4">
    <location>
        <begin position="251"/>
        <end position="269"/>
    </location>
</feature>
<evidence type="ECO:0000313" key="6">
    <source>
        <dbReference type="EMBL" id="MDY3560708.1"/>
    </source>
</evidence>
<dbReference type="InterPro" id="IPR050327">
    <property type="entry name" value="Proton-linked_MCT"/>
</dbReference>
<dbReference type="InterPro" id="IPR011701">
    <property type="entry name" value="MFS"/>
</dbReference>
<feature type="transmembrane region" description="Helical" evidence="4">
    <location>
        <begin position="319"/>
        <end position="337"/>
    </location>
</feature>
<dbReference type="Gene3D" id="1.20.1250.20">
    <property type="entry name" value="MFS general substrate transporter like domains"/>
    <property type="match status" value="2"/>
</dbReference>
<keyword evidence="1 4" id="KW-0812">Transmembrane</keyword>
<reference evidence="7" key="1">
    <citation type="journal article" date="2023" name="Mar. Drugs">
        <title>Gemmata algarum, a Novel Planctomycete Isolated from an Algal Mat, Displays Antimicrobial Activity.</title>
        <authorList>
            <person name="Kumar G."/>
            <person name="Kallscheuer N."/>
            <person name="Kashif M."/>
            <person name="Ahamad S."/>
            <person name="Jagadeeshwari U."/>
            <person name="Pannikurungottu S."/>
            <person name="Haufschild T."/>
            <person name="Kabuu M."/>
            <person name="Sasikala C."/>
            <person name="Jogler C."/>
            <person name="Ramana C."/>
        </authorList>
    </citation>
    <scope>NUCLEOTIDE SEQUENCE [LARGE SCALE GENOMIC DNA]</scope>
    <source>
        <strain evidence="7">JC673</strain>
    </source>
</reference>
<feature type="transmembrane region" description="Helical" evidence="4">
    <location>
        <begin position="25"/>
        <end position="49"/>
    </location>
</feature>
<dbReference type="PANTHER" id="PTHR11360">
    <property type="entry name" value="MONOCARBOXYLATE TRANSPORTER"/>
    <property type="match status" value="1"/>
</dbReference>
<gene>
    <name evidence="6" type="ORF">R5W23_001954</name>
</gene>
<comment type="caution">
    <text evidence="6">The sequence shown here is derived from an EMBL/GenBank/DDBJ whole genome shotgun (WGS) entry which is preliminary data.</text>
</comment>
<dbReference type="Pfam" id="PF07690">
    <property type="entry name" value="MFS_1"/>
    <property type="match status" value="1"/>
</dbReference>
<feature type="transmembrane region" description="Helical" evidence="4">
    <location>
        <begin position="419"/>
        <end position="438"/>
    </location>
</feature>
<evidence type="ECO:0000259" key="5">
    <source>
        <dbReference type="PROSITE" id="PS50850"/>
    </source>
</evidence>
<dbReference type="InterPro" id="IPR036259">
    <property type="entry name" value="MFS_trans_sf"/>
</dbReference>
<dbReference type="CDD" id="cd17353">
    <property type="entry name" value="MFS_OFA_like"/>
    <property type="match status" value="1"/>
</dbReference>
<keyword evidence="7" id="KW-1185">Reference proteome</keyword>
<keyword evidence="3 4" id="KW-0472">Membrane</keyword>
<feature type="transmembrane region" description="Helical" evidence="4">
    <location>
        <begin position="380"/>
        <end position="399"/>
    </location>
</feature>
<keyword evidence="2 4" id="KW-1133">Transmembrane helix</keyword>
<dbReference type="PANTHER" id="PTHR11360:SF317">
    <property type="entry name" value="MAJOR FACILITATOR SUPERFAMILY (MFS) PROFILE DOMAIN-CONTAINING PROTEIN-RELATED"/>
    <property type="match status" value="1"/>
</dbReference>
<name>A0ABU5F0M7_9BACT</name>
<dbReference type="PROSITE" id="PS50850">
    <property type="entry name" value="MFS"/>
    <property type="match status" value="1"/>
</dbReference>
<proteinExistence type="predicted"/>
<evidence type="ECO:0000256" key="1">
    <source>
        <dbReference type="ARBA" id="ARBA00022692"/>
    </source>
</evidence>
<evidence type="ECO:0000256" key="2">
    <source>
        <dbReference type="ARBA" id="ARBA00022989"/>
    </source>
</evidence>
<feature type="transmembrane region" description="Helical" evidence="4">
    <location>
        <begin position="343"/>
        <end position="368"/>
    </location>
</feature>
<dbReference type="EMBL" id="JAXBLV010000182">
    <property type="protein sequence ID" value="MDY3560708.1"/>
    <property type="molecule type" value="Genomic_DNA"/>
</dbReference>
<sequence length="497" mass="52501">MSTTTGPLGFLDRERSIAPSGFNRWLVPPAALAIHLAIGEAYAFSVFNIPLEHVIGITERAADDWTRSQISWVFSIAIVFLGVSAAVFGTWLERAGPRKAMFASAVCFGGGFLVSAAGVWLHQLWLLYLGYGVLGGIGLGLGYISPVSTLIKWFPDRPGMATGLAIMGFGGGAMLGSPLSQFLMHHYGSATSTGVLETFLTLGALYFGFMMFGVVTVRLPAPGWGPPGAVKAAVSGVATVTASGALRTASFWLLWAVLLLNVTAGIGVLGQASPMIQEMFPARVSAEAAAGFVGLLSLFNMAGRFVWSSASDRLGRKPTYMIFFALGAVLYAAIPQTGKFGSVVLFVLGYAIIMSMYGGGFATIPAYLRDQFGTGQVGAIHGRLLTAWSLAGVAGPYLITHLRDAQIGSGVPKADAYTLTMYLMAGLLVIGFVCNLLVRRVKLAPPAPNPTTVAAGGYAGQSAVLDWPTLVFRWGWVGVPLLWGVSQTVWHSLALFR</sequence>
<feature type="transmembrane region" description="Helical" evidence="4">
    <location>
        <begin position="69"/>
        <end position="88"/>
    </location>
</feature>
<feature type="transmembrane region" description="Helical" evidence="4">
    <location>
        <begin position="199"/>
        <end position="221"/>
    </location>
</feature>
<dbReference type="Proteomes" id="UP001272242">
    <property type="component" value="Unassembled WGS sequence"/>
</dbReference>
<feature type="domain" description="Major facilitator superfamily (MFS) profile" evidence="5">
    <location>
        <begin position="26"/>
        <end position="443"/>
    </location>
</feature>
<evidence type="ECO:0000256" key="3">
    <source>
        <dbReference type="ARBA" id="ARBA00023136"/>
    </source>
</evidence>
<organism evidence="6 7">
    <name type="scientific">Gemmata algarum</name>
    <dbReference type="NCBI Taxonomy" id="2975278"/>
    <lineage>
        <taxon>Bacteria</taxon>
        <taxon>Pseudomonadati</taxon>
        <taxon>Planctomycetota</taxon>
        <taxon>Planctomycetia</taxon>
        <taxon>Gemmatales</taxon>
        <taxon>Gemmataceae</taxon>
        <taxon>Gemmata</taxon>
    </lineage>
</organism>
<dbReference type="InterPro" id="IPR020846">
    <property type="entry name" value="MFS_dom"/>
</dbReference>
<feature type="transmembrane region" description="Helical" evidence="4">
    <location>
        <begin position="159"/>
        <end position="179"/>
    </location>
</feature>
<evidence type="ECO:0000313" key="7">
    <source>
        <dbReference type="Proteomes" id="UP001272242"/>
    </source>
</evidence>
<dbReference type="SUPFAM" id="SSF103473">
    <property type="entry name" value="MFS general substrate transporter"/>
    <property type="match status" value="1"/>
</dbReference>